<accession>A0AAU2VGC7</accession>
<protein>
    <submittedName>
        <fullName evidence="2">Uncharacterized protein</fullName>
    </submittedName>
</protein>
<dbReference type="AlphaFoldDB" id="A0AAU2VGC7"/>
<dbReference type="EMBL" id="CP108318">
    <property type="protein sequence ID" value="WTW66119.1"/>
    <property type="molecule type" value="Genomic_DNA"/>
</dbReference>
<evidence type="ECO:0000313" key="2">
    <source>
        <dbReference type="EMBL" id="WTW66119.1"/>
    </source>
</evidence>
<feature type="chain" id="PRO_5043951079" evidence="1">
    <location>
        <begin position="25"/>
        <end position="65"/>
    </location>
</feature>
<reference evidence="2" key="1">
    <citation type="submission" date="2022-10" db="EMBL/GenBank/DDBJ databases">
        <title>The complete genomes of actinobacterial strains from the NBC collection.</title>
        <authorList>
            <person name="Joergensen T.S."/>
            <person name="Alvarez Arevalo M."/>
            <person name="Sterndorff E.B."/>
            <person name="Faurdal D."/>
            <person name="Vuksanovic O."/>
            <person name="Mourched A.-S."/>
            <person name="Charusanti P."/>
            <person name="Shaw S."/>
            <person name="Blin K."/>
            <person name="Weber T."/>
        </authorList>
    </citation>
    <scope>NUCLEOTIDE SEQUENCE</scope>
    <source>
        <strain evidence="2">NBC_00003</strain>
    </source>
</reference>
<evidence type="ECO:0000256" key="1">
    <source>
        <dbReference type="SAM" id="SignalP"/>
    </source>
</evidence>
<feature type="signal peptide" evidence="1">
    <location>
        <begin position="1"/>
        <end position="24"/>
    </location>
</feature>
<gene>
    <name evidence="2" type="ORF">OG549_38865</name>
</gene>
<name>A0AAU2VGC7_9ACTN</name>
<organism evidence="2">
    <name type="scientific">Streptomyces sp. NBC_00003</name>
    <dbReference type="NCBI Taxonomy" id="2903608"/>
    <lineage>
        <taxon>Bacteria</taxon>
        <taxon>Bacillati</taxon>
        <taxon>Actinomycetota</taxon>
        <taxon>Actinomycetes</taxon>
        <taxon>Kitasatosporales</taxon>
        <taxon>Streptomycetaceae</taxon>
        <taxon>Streptomyces</taxon>
    </lineage>
</organism>
<keyword evidence="1" id="KW-0732">Signal</keyword>
<sequence length="65" mass="6643">MRRTSAVILGTACLLGLAATTATAAPSAPGTSTTASAPVDSCNVGPCESVFNFNMDSHAYGWVWH</sequence>
<proteinExistence type="predicted"/>